<dbReference type="InterPro" id="IPR036909">
    <property type="entry name" value="Cyt_c-like_dom_sf"/>
</dbReference>
<dbReference type="Gene3D" id="1.10.760.10">
    <property type="entry name" value="Cytochrome c-like domain"/>
    <property type="match status" value="1"/>
</dbReference>
<dbReference type="EMBL" id="WNKY01000017">
    <property type="protein sequence ID" value="MTV39178.1"/>
    <property type="molecule type" value="Genomic_DNA"/>
</dbReference>
<evidence type="ECO:0000256" key="5">
    <source>
        <dbReference type="ARBA" id="ARBA00023004"/>
    </source>
</evidence>
<evidence type="ECO:0000313" key="9">
    <source>
        <dbReference type="EMBL" id="MTV39178.1"/>
    </source>
</evidence>
<keyword evidence="7" id="KW-0732">Signal</keyword>
<dbReference type="RefSeq" id="WP_155464802.1">
    <property type="nucleotide sequence ID" value="NZ_WNKY01000017.1"/>
</dbReference>
<evidence type="ECO:0000256" key="3">
    <source>
        <dbReference type="ARBA" id="ARBA00022723"/>
    </source>
</evidence>
<keyword evidence="5 6" id="KW-0408">Iron</keyword>
<dbReference type="AlphaFoldDB" id="A0A6L6PJB6"/>
<dbReference type="InterPro" id="IPR009056">
    <property type="entry name" value="Cyt_c-like_dom"/>
</dbReference>
<evidence type="ECO:0000259" key="8">
    <source>
        <dbReference type="PROSITE" id="PS51007"/>
    </source>
</evidence>
<feature type="domain" description="Cytochrome c" evidence="8">
    <location>
        <begin position="21"/>
        <end position="106"/>
    </location>
</feature>
<keyword evidence="10" id="KW-1185">Reference proteome</keyword>
<dbReference type="OrthoDB" id="9814063at2"/>
<keyword evidence="3 6" id="KW-0479">Metal-binding</keyword>
<evidence type="ECO:0000256" key="6">
    <source>
        <dbReference type="PIRSR" id="PIRSR602324-1"/>
    </source>
</evidence>
<evidence type="ECO:0000313" key="10">
    <source>
        <dbReference type="Proteomes" id="UP000475582"/>
    </source>
</evidence>
<evidence type="ECO:0000256" key="1">
    <source>
        <dbReference type="ARBA" id="ARBA00022448"/>
    </source>
</evidence>
<dbReference type="GO" id="GO:0009055">
    <property type="term" value="F:electron transfer activity"/>
    <property type="evidence" value="ECO:0007669"/>
    <property type="project" value="InterPro"/>
</dbReference>
<protein>
    <submittedName>
        <fullName evidence="9">C-type cytochrome</fullName>
    </submittedName>
</protein>
<accession>A0A6L6PJB6</accession>
<dbReference type="Pfam" id="PF00034">
    <property type="entry name" value="Cytochrom_C"/>
    <property type="match status" value="1"/>
</dbReference>
<evidence type="ECO:0000256" key="7">
    <source>
        <dbReference type="SAM" id="SignalP"/>
    </source>
</evidence>
<sequence length="106" mass="11072">MKRHLMMVGVVLASAFASQAAMADAGLDLAKAKNCMACHTVATKLVGPAYKDVAAKYAGQKDAEAKLVTKVMKGGSGVWGAIPMPANPQVNDAEAKTLVKWVLSQK</sequence>
<dbReference type="PRINTS" id="PR00606">
    <property type="entry name" value="CYTCHROMECID"/>
</dbReference>
<keyword evidence="4" id="KW-0249">Electron transport</keyword>
<dbReference type="InterPro" id="IPR002324">
    <property type="entry name" value="Cyt_c_ID"/>
</dbReference>
<evidence type="ECO:0000256" key="4">
    <source>
        <dbReference type="ARBA" id="ARBA00022982"/>
    </source>
</evidence>
<proteinExistence type="predicted"/>
<organism evidence="9 10">
    <name type="scientific">Duganella radicis</name>
    <dbReference type="NCBI Taxonomy" id="551988"/>
    <lineage>
        <taxon>Bacteria</taxon>
        <taxon>Pseudomonadati</taxon>
        <taxon>Pseudomonadota</taxon>
        <taxon>Betaproteobacteria</taxon>
        <taxon>Burkholderiales</taxon>
        <taxon>Oxalobacteraceae</taxon>
        <taxon>Telluria group</taxon>
        <taxon>Duganella</taxon>
    </lineage>
</organism>
<reference evidence="9 10" key="1">
    <citation type="submission" date="2019-11" db="EMBL/GenBank/DDBJ databases">
        <title>Type strains purchased from KCTC, JCM and DSMZ.</title>
        <authorList>
            <person name="Lu H."/>
        </authorList>
    </citation>
    <scope>NUCLEOTIDE SEQUENCE [LARGE SCALE GENOMIC DNA]</scope>
    <source>
        <strain evidence="9 10">KCTC 22382</strain>
    </source>
</reference>
<keyword evidence="2 6" id="KW-0349">Heme</keyword>
<evidence type="ECO:0000256" key="2">
    <source>
        <dbReference type="ARBA" id="ARBA00022617"/>
    </source>
</evidence>
<name>A0A6L6PJB6_9BURK</name>
<dbReference type="PROSITE" id="PS51007">
    <property type="entry name" value="CYTC"/>
    <property type="match status" value="1"/>
</dbReference>
<comment type="caution">
    <text evidence="9">The sequence shown here is derived from an EMBL/GenBank/DDBJ whole genome shotgun (WGS) entry which is preliminary data.</text>
</comment>
<dbReference type="GO" id="GO:0005506">
    <property type="term" value="F:iron ion binding"/>
    <property type="evidence" value="ECO:0007669"/>
    <property type="project" value="InterPro"/>
</dbReference>
<comment type="PTM">
    <text evidence="6">Binds 1 heme c group covalently per subunit.</text>
</comment>
<dbReference type="Proteomes" id="UP000475582">
    <property type="component" value="Unassembled WGS sequence"/>
</dbReference>
<feature type="binding site" description="covalent" evidence="6">
    <location>
        <position position="39"/>
    </location>
    <ligand>
        <name>heme c</name>
        <dbReference type="ChEBI" id="CHEBI:61717"/>
    </ligand>
</feature>
<dbReference type="GO" id="GO:0020037">
    <property type="term" value="F:heme binding"/>
    <property type="evidence" value="ECO:0007669"/>
    <property type="project" value="InterPro"/>
</dbReference>
<keyword evidence="1" id="KW-0813">Transport</keyword>
<dbReference type="SUPFAM" id="SSF46626">
    <property type="entry name" value="Cytochrome c"/>
    <property type="match status" value="1"/>
</dbReference>
<feature type="signal peptide" evidence="7">
    <location>
        <begin position="1"/>
        <end position="23"/>
    </location>
</feature>
<gene>
    <name evidence="9" type="ORF">GM676_16505</name>
</gene>
<feature type="binding site" description="covalent" evidence="6">
    <location>
        <position position="35"/>
    </location>
    <ligand>
        <name>heme c</name>
        <dbReference type="ChEBI" id="CHEBI:61717"/>
    </ligand>
</feature>
<feature type="binding site" description="covalent" evidence="6">
    <location>
        <position position="84"/>
    </location>
    <ligand>
        <name>heme c</name>
        <dbReference type="ChEBI" id="CHEBI:61717"/>
    </ligand>
</feature>
<feature type="chain" id="PRO_5026677287" evidence="7">
    <location>
        <begin position="24"/>
        <end position="106"/>
    </location>
</feature>